<evidence type="ECO:0000256" key="2">
    <source>
        <dbReference type="ARBA" id="ARBA00022630"/>
    </source>
</evidence>
<organism evidence="5 6">
    <name type="scientific">Viridothelium virens</name>
    <name type="common">Speckled blister lichen</name>
    <name type="synonym">Trypethelium virens</name>
    <dbReference type="NCBI Taxonomy" id="1048519"/>
    <lineage>
        <taxon>Eukaryota</taxon>
        <taxon>Fungi</taxon>
        <taxon>Dikarya</taxon>
        <taxon>Ascomycota</taxon>
        <taxon>Pezizomycotina</taxon>
        <taxon>Dothideomycetes</taxon>
        <taxon>Dothideomycetes incertae sedis</taxon>
        <taxon>Trypetheliales</taxon>
        <taxon>Trypetheliaceae</taxon>
        <taxon>Viridothelium</taxon>
    </lineage>
</organism>
<dbReference type="Pfam" id="PF07992">
    <property type="entry name" value="Pyr_redox_2"/>
    <property type="match status" value="1"/>
</dbReference>
<keyword evidence="2" id="KW-0285">Flavoprotein</keyword>
<dbReference type="Proteomes" id="UP000800092">
    <property type="component" value="Unassembled WGS sequence"/>
</dbReference>
<proteinExistence type="inferred from homology"/>
<keyword evidence="3" id="KW-0560">Oxidoreductase</keyword>
<comment type="similarity">
    <text evidence="1">Belongs to the class-II pyridine nucleotide-disulfide oxidoreductase family.</text>
</comment>
<evidence type="ECO:0000256" key="1">
    <source>
        <dbReference type="ARBA" id="ARBA00009333"/>
    </source>
</evidence>
<dbReference type="InterPro" id="IPR023753">
    <property type="entry name" value="FAD/NAD-binding_dom"/>
</dbReference>
<dbReference type="GO" id="GO:0097237">
    <property type="term" value="P:cellular response to toxic substance"/>
    <property type="evidence" value="ECO:0007669"/>
    <property type="project" value="UniProtKB-ARBA"/>
</dbReference>
<dbReference type="PRINTS" id="PR00469">
    <property type="entry name" value="PNDRDTASEII"/>
</dbReference>
<dbReference type="InterPro" id="IPR036188">
    <property type="entry name" value="FAD/NAD-bd_sf"/>
</dbReference>
<sequence>MADSTAVDVLIIGSGPAGLSAALMLSRAVYKTAIFDSGVYRNALSYHMHVVPTWDHSDPAKYREAARVELKDRYGEFVHLVDHKVTCLKKDSSGAGFVAVDATGKSWIGKKVILATGNKDVFPKIEGYEECWVKGIFHCLFCHGFEDRGQSSAGVLAVDLLAKMPPITNGLSRNALQFARTVTIYTNGSLDVASAIEPMVAKQPRLSINTKPIRSFTKLPTGSSVRLTFDDGTTKEEGFLAHTPMNSIDLDFAKELNLEMDPSGMALKVQQPFLESTEPGVFVAGDISSPMAKMVLTGLTSGGFAANGIVRQLQGD</sequence>
<dbReference type="PRINTS" id="PR00368">
    <property type="entry name" value="FADPNR"/>
</dbReference>
<evidence type="ECO:0000313" key="6">
    <source>
        <dbReference type="Proteomes" id="UP000800092"/>
    </source>
</evidence>
<dbReference type="GO" id="GO:0016491">
    <property type="term" value="F:oxidoreductase activity"/>
    <property type="evidence" value="ECO:0007669"/>
    <property type="project" value="UniProtKB-KW"/>
</dbReference>
<dbReference type="OrthoDB" id="10260355at2759"/>
<dbReference type="EMBL" id="ML991792">
    <property type="protein sequence ID" value="KAF2235247.1"/>
    <property type="molecule type" value="Genomic_DNA"/>
</dbReference>
<keyword evidence="6" id="KW-1185">Reference proteome</keyword>
<gene>
    <name evidence="5" type="ORF">EV356DRAFT_500461</name>
</gene>
<dbReference type="AlphaFoldDB" id="A0A6A6HB32"/>
<feature type="domain" description="FAD/NAD(P)-binding" evidence="4">
    <location>
        <begin position="8"/>
        <end position="139"/>
    </location>
</feature>
<protein>
    <submittedName>
        <fullName evidence="5">FAD/NAD(P)-binding domain-containing protein</fullName>
    </submittedName>
</protein>
<dbReference type="SUPFAM" id="SSF51905">
    <property type="entry name" value="FAD/NAD(P)-binding domain"/>
    <property type="match status" value="1"/>
</dbReference>
<reference evidence="5" key="1">
    <citation type="journal article" date="2020" name="Stud. Mycol.">
        <title>101 Dothideomycetes genomes: a test case for predicting lifestyles and emergence of pathogens.</title>
        <authorList>
            <person name="Haridas S."/>
            <person name="Albert R."/>
            <person name="Binder M."/>
            <person name="Bloem J."/>
            <person name="Labutti K."/>
            <person name="Salamov A."/>
            <person name="Andreopoulos B."/>
            <person name="Baker S."/>
            <person name="Barry K."/>
            <person name="Bills G."/>
            <person name="Bluhm B."/>
            <person name="Cannon C."/>
            <person name="Castanera R."/>
            <person name="Culley D."/>
            <person name="Daum C."/>
            <person name="Ezra D."/>
            <person name="Gonzalez J."/>
            <person name="Henrissat B."/>
            <person name="Kuo A."/>
            <person name="Liang C."/>
            <person name="Lipzen A."/>
            <person name="Lutzoni F."/>
            <person name="Magnuson J."/>
            <person name="Mondo S."/>
            <person name="Nolan M."/>
            <person name="Ohm R."/>
            <person name="Pangilinan J."/>
            <person name="Park H.-J."/>
            <person name="Ramirez L."/>
            <person name="Alfaro M."/>
            <person name="Sun H."/>
            <person name="Tritt A."/>
            <person name="Yoshinaga Y."/>
            <person name="Zwiers L.-H."/>
            <person name="Turgeon B."/>
            <person name="Goodwin S."/>
            <person name="Spatafora J."/>
            <person name="Crous P."/>
            <person name="Grigoriev I."/>
        </authorList>
    </citation>
    <scope>NUCLEOTIDE SEQUENCE</scope>
    <source>
        <strain evidence="5">Tuck. ex Michener</strain>
    </source>
</reference>
<dbReference type="InterPro" id="IPR050097">
    <property type="entry name" value="Ferredoxin-NADP_redctase_2"/>
</dbReference>
<evidence type="ECO:0000256" key="3">
    <source>
        <dbReference type="ARBA" id="ARBA00023002"/>
    </source>
</evidence>
<evidence type="ECO:0000259" key="4">
    <source>
        <dbReference type="Pfam" id="PF07992"/>
    </source>
</evidence>
<name>A0A6A6HB32_VIRVR</name>
<evidence type="ECO:0000313" key="5">
    <source>
        <dbReference type="EMBL" id="KAF2235247.1"/>
    </source>
</evidence>
<accession>A0A6A6HB32</accession>
<dbReference type="PANTHER" id="PTHR48105">
    <property type="entry name" value="THIOREDOXIN REDUCTASE 1-RELATED-RELATED"/>
    <property type="match status" value="1"/>
</dbReference>
<dbReference type="Gene3D" id="3.50.50.60">
    <property type="entry name" value="FAD/NAD(P)-binding domain"/>
    <property type="match status" value="2"/>
</dbReference>